<dbReference type="EMBL" id="CP018047">
    <property type="protein sequence ID" value="AQU66277.1"/>
    <property type="molecule type" value="Genomic_DNA"/>
</dbReference>
<keyword evidence="3" id="KW-1185">Reference proteome</keyword>
<accession>A0A1U9QQ09</accession>
<gene>
    <name evidence="2" type="ORF">BBN63_08450</name>
</gene>
<dbReference type="AlphaFoldDB" id="A0A1U9QQ09"/>
<name>A0A1U9QQ09_STRNV</name>
<sequence length="471" mass="51260">MAPGAMRTAAASLTDAQPVAYWLDDPGRPGAVPALAGDEHCDLLVVGGGYSGLWTALLAKERDPRRDIVLIEGREVGWAASGRNGGFCSASLTHGLANGLSRWPGELRMLEDLGERNLDGIESAVERYAIDCDFERTGDIAVATEPHQVEDLRELYEAAAAAGFTGLDLLDAEAVRAEVDSPTFLGGLWDRRGVAMLNPARLAWGLKRACLDLGVRIYENTPGLELARSGPGTAVRTPYGRVMARHVALGTNVFPSLVRRVRPYTVPVYDYALTTEPLTEDQLCALGWRRRQGLSDGANQFHYFRITADNRILWGGYDAVYPYGGRLDAALDHRPETYLKLASHFFECFPQLEGLRFSHAWGGAIDTCSRFSAFFGTAHGGRVAYAAGYTGLGVGATRFGADVMLDLLAGERTRRTELEMVRTKPVPFPPEPAAWAGIGLTKWSLARADARGGRRNLWLKAMDRVGLGFDS</sequence>
<dbReference type="RefSeq" id="WP_078074809.1">
    <property type="nucleotide sequence ID" value="NZ_CP018047.1"/>
</dbReference>
<dbReference type="KEGG" id="snw:BBN63_08450"/>
<dbReference type="Pfam" id="PF01266">
    <property type="entry name" value="DAO"/>
    <property type="match status" value="1"/>
</dbReference>
<protein>
    <submittedName>
        <fullName evidence="2">FAD-dependent oxidoreductase</fullName>
    </submittedName>
</protein>
<proteinExistence type="predicted"/>
<dbReference type="PANTHER" id="PTHR13847">
    <property type="entry name" value="SARCOSINE DEHYDROGENASE-RELATED"/>
    <property type="match status" value="1"/>
</dbReference>
<dbReference type="InterPro" id="IPR006076">
    <property type="entry name" value="FAD-dep_OxRdtase"/>
</dbReference>
<reference evidence="2 3" key="1">
    <citation type="submission" date="2016-11" db="EMBL/GenBank/DDBJ databases">
        <title>Complete genome sequence of Streptomyces niveus SCSIO 3406.</title>
        <authorList>
            <person name="Zhu Q."/>
            <person name="Cheng W."/>
            <person name="Song Y."/>
            <person name="Li Q."/>
            <person name="Ju J."/>
        </authorList>
    </citation>
    <scope>NUCLEOTIDE SEQUENCE [LARGE SCALE GENOMIC DNA]</scope>
    <source>
        <strain evidence="2 3">SCSIO 3406</strain>
    </source>
</reference>
<dbReference type="GO" id="GO:0005737">
    <property type="term" value="C:cytoplasm"/>
    <property type="evidence" value="ECO:0007669"/>
    <property type="project" value="TreeGrafter"/>
</dbReference>
<dbReference type="Gene3D" id="3.50.50.60">
    <property type="entry name" value="FAD/NAD(P)-binding domain"/>
    <property type="match status" value="1"/>
</dbReference>
<evidence type="ECO:0000259" key="1">
    <source>
        <dbReference type="Pfam" id="PF01266"/>
    </source>
</evidence>
<dbReference type="Proteomes" id="UP000189677">
    <property type="component" value="Chromosome"/>
</dbReference>
<evidence type="ECO:0000313" key="2">
    <source>
        <dbReference type="EMBL" id="AQU66277.1"/>
    </source>
</evidence>
<organism evidence="2 3">
    <name type="scientific">Streptomyces niveus</name>
    <name type="common">Streptomyces spheroides</name>
    <dbReference type="NCBI Taxonomy" id="193462"/>
    <lineage>
        <taxon>Bacteria</taxon>
        <taxon>Bacillati</taxon>
        <taxon>Actinomycetota</taxon>
        <taxon>Actinomycetes</taxon>
        <taxon>Kitasatosporales</taxon>
        <taxon>Streptomycetaceae</taxon>
        <taxon>Streptomyces</taxon>
    </lineage>
</organism>
<feature type="domain" description="FAD dependent oxidoreductase" evidence="1">
    <location>
        <begin position="42"/>
        <end position="404"/>
    </location>
</feature>
<dbReference type="PANTHER" id="PTHR13847:SF281">
    <property type="entry name" value="FAD DEPENDENT OXIDOREDUCTASE DOMAIN-CONTAINING PROTEIN"/>
    <property type="match status" value="1"/>
</dbReference>
<dbReference type="OrthoDB" id="9805852at2"/>
<dbReference type="InterPro" id="IPR036188">
    <property type="entry name" value="FAD/NAD-bd_sf"/>
</dbReference>
<dbReference type="SUPFAM" id="SSF51905">
    <property type="entry name" value="FAD/NAD(P)-binding domain"/>
    <property type="match status" value="1"/>
</dbReference>
<dbReference type="Gene3D" id="3.30.9.10">
    <property type="entry name" value="D-Amino Acid Oxidase, subunit A, domain 2"/>
    <property type="match status" value="1"/>
</dbReference>
<evidence type="ECO:0000313" key="3">
    <source>
        <dbReference type="Proteomes" id="UP000189677"/>
    </source>
</evidence>